<evidence type="ECO:0000256" key="4">
    <source>
        <dbReference type="ARBA" id="ARBA00022605"/>
    </source>
</evidence>
<keyword evidence="8" id="KW-0963">Cytoplasm</keyword>
<organism evidence="10 11">
    <name type="scientific">Syntrophotalea acetylenivorans</name>
    <dbReference type="NCBI Taxonomy" id="1842532"/>
    <lineage>
        <taxon>Bacteria</taxon>
        <taxon>Pseudomonadati</taxon>
        <taxon>Thermodesulfobacteriota</taxon>
        <taxon>Desulfuromonadia</taxon>
        <taxon>Desulfuromonadales</taxon>
        <taxon>Syntrophotaleaceae</taxon>
        <taxon>Syntrophotalea</taxon>
    </lineage>
</organism>
<dbReference type="Pfam" id="PF01678">
    <property type="entry name" value="DAP_epimerase"/>
    <property type="match status" value="2"/>
</dbReference>
<evidence type="ECO:0000256" key="6">
    <source>
        <dbReference type="ARBA" id="ARBA00023235"/>
    </source>
</evidence>
<dbReference type="EC" id="5.1.1.7" evidence="3 8"/>
<dbReference type="PANTHER" id="PTHR31689:SF0">
    <property type="entry name" value="DIAMINOPIMELATE EPIMERASE"/>
    <property type="match status" value="1"/>
</dbReference>
<feature type="site" description="Could be important to modulate the pK values of the two catalytic cysteine residues" evidence="8">
    <location>
        <position position="213"/>
    </location>
</feature>
<dbReference type="RefSeq" id="WP_072284546.1">
    <property type="nucleotide sequence ID" value="NZ_CP015519.1"/>
</dbReference>
<comment type="function">
    <text evidence="8">Catalyzes the stereoinversion of LL-2,6-diaminopimelate (L,L-DAP) to meso-diaminopimelate (meso-DAP), a precursor of L-lysine and an essential component of the bacterial peptidoglycan.</text>
</comment>
<evidence type="ECO:0000256" key="7">
    <source>
        <dbReference type="ARBA" id="ARBA00051712"/>
    </source>
</evidence>
<comment type="catalytic activity">
    <reaction evidence="7 8">
        <text>(2S,6S)-2,6-diaminopimelate = meso-2,6-diaminopimelate</text>
        <dbReference type="Rhea" id="RHEA:15393"/>
        <dbReference type="ChEBI" id="CHEBI:57609"/>
        <dbReference type="ChEBI" id="CHEBI:57791"/>
        <dbReference type="EC" id="5.1.1.7"/>
    </reaction>
</comment>
<dbReference type="InterPro" id="IPR018510">
    <property type="entry name" value="DAP_epimerase_AS"/>
</dbReference>
<dbReference type="NCBIfam" id="TIGR00652">
    <property type="entry name" value="DapF"/>
    <property type="match status" value="1"/>
</dbReference>
<dbReference type="SUPFAM" id="SSF54506">
    <property type="entry name" value="Diaminopimelate epimerase-like"/>
    <property type="match status" value="2"/>
</dbReference>
<feature type="binding site" evidence="8">
    <location>
        <position position="62"/>
    </location>
    <ligand>
        <name>substrate</name>
    </ligand>
</feature>
<keyword evidence="11" id="KW-1185">Reference proteome</keyword>
<feature type="active site" description="Proton acceptor" evidence="8">
    <location>
        <position position="222"/>
    </location>
</feature>
<evidence type="ECO:0000256" key="8">
    <source>
        <dbReference type="HAMAP-Rule" id="MF_00197"/>
    </source>
</evidence>
<keyword evidence="5 8" id="KW-0457">Lysine biosynthesis</keyword>
<evidence type="ECO:0000256" key="3">
    <source>
        <dbReference type="ARBA" id="ARBA00013080"/>
    </source>
</evidence>
<reference evidence="10 11" key="1">
    <citation type="journal article" date="2017" name="Genome Announc.">
        <title>Complete Genome Sequences of Two Acetylene-Fermenting Pelobacter acetylenicus Strains.</title>
        <authorList>
            <person name="Sutton J.M."/>
            <person name="Baesman S.M."/>
            <person name="Fierst J.L."/>
            <person name="Poret-Peterson A.T."/>
            <person name="Oremland R.S."/>
            <person name="Dunlap D.S."/>
            <person name="Akob D.M."/>
        </authorList>
    </citation>
    <scope>NUCLEOTIDE SEQUENCE [LARGE SCALE GENOMIC DNA]</scope>
    <source>
        <strain evidence="10 11">SFB93</strain>
    </source>
</reference>
<dbReference type="STRING" id="1842532.A7E78_12110"/>
<dbReference type="KEGG" id="pef:A7E78_12110"/>
<dbReference type="GO" id="GO:0008837">
    <property type="term" value="F:diaminopimelate epimerase activity"/>
    <property type="evidence" value="ECO:0007669"/>
    <property type="project" value="UniProtKB-UniRule"/>
</dbReference>
<feature type="binding site" evidence="8">
    <location>
        <position position="11"/>
    </location>
    <ligand>
        <name>substrate</name>
    </ligand>
</feature>
<feature type="binding site" evidence="8">
    <location>
        <begin position="223"/>
        <end position="224"/>
    </location>
    <ligand>
        <name>substrate</name>
    </ligand>
</feature>
<comment type="subunit">
    <text evidence="8">Homodimer.</text>
</comment>
<accession>A0A1L3GRF1</accession>
<dbReference type="FunFam" id="3.10.310.10:FF:000009">
    <property type="entry name" value="Diaminopimelate epimerase chloroplastic"/>
    <property type="match status" value="1"/>
</dbReference>
<dbReference type="EMBL" id="CP015519">
    <property type="protein sequence ID" value="APG28519.1"/>
    <property type="molecule type" value="Genomic_DNA"/>
</dbReference>
<dbReference type="Gene3D" id="3.10.310.10">
    <property type="entry name" value="Diaminopimelate Epimerase, Chain A, domain 1"/>
    <property type="match status" value="2"/>
</dbReference>
<dbReference type="UniPathway" id="UPA00034">
    <property type="reaction ID" value="UER00025"/>
</dbReference>
<feature type="binding site" evidence="8">
    <location>
        <begin position="72"/>
        <end position="73"/>
    </location>
    <ligand>
        <name>substrate</name>
    </ligand>
</feature>
<name>A0A1L3GRF1_9BACT</name>
<dbReference type="GO" id="GO:0005829">
    <property type="term" value="C:cytosol"/>
    <property type="evidence" value="ECO:0007669"/>
    <property type="project" value="TreeGrafter"/>
</dbReference>
<proteinExistence type="inferred from homology"/>
<dbReference type="Proteomes" id="UP000182517">
    <property type="component" value="Chromosome"/>
</dbReference>
<comment type="pathway">
    <text evidence="1 8">Amino-acid biosynthesis; L-lysine biosynthesis via DAP pathway; DL-2,6-diaminopimelate from LL-2,6-diaminopimelate: step 1/1.</text>
</comment>
<protein>
    <recommendedName>
        <fullName evidence="3 8">Diaminopimelate epimerase</fullName>
        <shortName evidence="8">DAP epimerase</shortName>
        <ecNumber evidence="3 8">5.1.1.7</ecNumber>
    </recommendedName>
    <alternativeName>
        <fullName evidence="8">PLP-independent amino acid racemase</fullName>
    </alternativeName>
</protein>
<dbReference type="InterPro" id="IPR001653">
    <property type="entry name" value="DAP_epimerase_DapF"/>
</dbReference>
<dbReference type="AlphaFoldDB" id="A0A1L3GRF1"/>
<dbReference type="GO" id="GO:0009089">
    <property type="term" value="P:lysine biosynthetic process via diaminopimelate"/>
    <property type="evidence" value="ECO:0007669"/>
    <property type="project" value="UniProtKB-UniRule"/>
</dbReference>
<dbReference type="PROSITE" id="PS01326">
    <property type="entry name" value="DAP_EPIMERASE"/>
    <property type="match status" value="1"/>
</dbReference>
<dbReference type="PANTHER" id="PTHR31689">
    <property type="entry name" value="DIAMINOPIMELATE EPIMERASE, CHLOROPLASTIC"/>
    <property type="match status" value="1"/>
</dbReference>
<evidence type="ECO:0000313" key="11">
    <source>
        <dbReference type="Proteomes" id="UP000182517"/>
    </source>
</evidence>
<sequence length="279" mass="30562">MNFAKMHGAGNDYVYVNCFEETINDPASLARQVSNRNFGIGSDGLILIMPSEVADVCMRMFNSDGSESEMCGNGIRCVAKYAYDHGLVTKHEITAETGAGILTLQLFTNDAGKVDRVRVNMGQPRLTRGQIPMTGNADQRVVNQELKVLDRTFHITCVSMGNPHCVIFVDNVDEFPLEKYGPVIENHELFPNRTNVEFVEIISPGEVKQRTWERGAGETLACGTGASAVAVAGILNGRTERTILNHLLGGDLELEWTEEGSVFMTGPAVQVFEGTFDPQ</sequence>
<evidence type="ECO:0000256" key="2">
    <source>
        <dbReference type="ARBA" id="ARBA00010219"/>
    </source>
</evidence>
<feature type="binding site" evidence="8">
    <location>
        <begin position="213"/>
        <end position="214"/>
    </location>
    <ligand>
        <name>substrate</name>
    </ligand>
</feature>
<feature type="binding site" evidence="8">
    <location>
        <position position="195"/>
    </location>
    <ligand>
        <name>substrate</name>
    </ligand>
</feature>
<evidence type="ECO:0000256" key="9">
    <source>
        <dbReference type="PROSITE-ProRule" id="PRU10125"/>
    </source>
</evidence>
<feature type="active site" description="Proton donor" evidence="8">
    <location>
        <position position="71"/>
    </location>
</feature>
<comment type="caution">
    <text evidence="8">Lacks conserved residue(s) required for the propagation of feature annotation.</text>
</comment>
<dbReference type="HAMAP" id="MF_00197">
    <property type="entry name" value="DAP_epimerase"/>
    <property type="match status" value="1"/>
</dbReference>
<comment type="similarity">
    <text evidence="2 8">Belongs to the diaminopimelate epimerase family.</text>
</comment>
<keyword evidence="6 8" id="KW-0413">Isomerase</keyword>
<feature type="binding site" evidence="8">
    <location>
        <position position="162"/>
    </location>
    <ligand>
        <name>substrate</name>
    </ligand>
</feature>
<evidence type="ECO:0000256" key="5">
    <source>
        <dbReference type="ARBA" id="ARBA00023154"/>
    </source>
</evidence>
<gene>
    <name evidence="8" type="primary">dapF</name>
    <name evidence="10" type="ORF">A7E78_12110</name>
</gene>
<evidence type="ECO:0000256" key="1">
    <source>
        <dbReference type="ARBA" id="ARBA00005196"/>
    </source>
</evidence>
<comment type="subcellular location">
    <subcellularLocation>
        <location evidence="8">Cytoplasm</location>
    </subcellularLocation>
</comment>
<feature type="active site" evidence="9">
    <location>
        <position position="71"/>
    </location>
</feature>
<dbReference type="OrthoDB" id="9805408at2"/>
<feature type="site" description="Could be important to modulate the pK values of the two catalytic cysteine residues" evidence="8">
    <location>
        <position position="164"/>
    </location>
</feature>
<evidence type="ECO:0000313" key="10">
    <source>
        <dbReference type="EMBL" id="APG28519.1"/>
    </source>
</evidence>
<keyword evidence="4 8" id="KW-0028">Amino-acid biosynthesis</keyword>